<feature type="transmembrane region" description="Helical" evidence="10">
    <location>
        <begin position="253"/>
        <end position="276"/>
    </location>
</feature>
<dbReference type="AlphaFoldDB" id="F6Y3V3"/>
<dbReference type="InterPro" id="IPR003879">
    <property type="entry name" value="Butyrophylin_SPRY"/>
</dbReference>
<dbReference type="InterPro" id="IPR053896">
    <property type="entry name" value="BTN3A2-like_Ig-C"/>
</dbReference>
<reference evidence="13" key="2">
    <citation type="submission" date="2025-08" db="UniProtKB">
        <authorList>
            <consortium name="Ensembl"/>
        </authorList>
    </citation>
    <scope>IDENTIFICATION</scope>
    <source>
        <strain evidence="13">Glennie</strain>
    </source>
</reference>
<dbReference type="Pfam" id="PF00622">
    <property type="entry name" value="SPRY"/>
    <property type="match status" value="1"/>
</dbReference>
<dbReference type="InParanoid" id="F6Y3V3"/>
<dbReference type="Proteomes" id="UP000002279">
    <property type="component" value="Chromosome X5"/>
</dbReference>
<keyword evidence="9" id="KW-0393">Immunoglobulin domain</keyword>
<dbReference type="GO" id="GO:0009897">
    <property type="term" value="C:external side of plasma membrane"/>
    <property type="evidence" value="ECO:0000318"/>
    <property type="project" value="GO_Central"/>
</dbReference>
<keyword evidence="4" id="KW-0732">Signal</keyword>
<reference evidence="13" key="3">
    <citation type="submission" date="2025-09" db="UniProtKB">
        <authorList>
            <consortium name="Ensembl"/>
        </authorList>
    </citation>
    <scope>IDENTIFICATION</scope>
    <source>
        <strain evidence="13">Glennie</strain>
    </source>
</reference>
<keyword evidence="7" id="KW-1015">Disulfide bond</keyword>
<dbReference type="InterPro" id="IPR007110">
    <property type="entry name" value="Ig-like_dom"/>
</dbReference>
<evidence type="ECO:0000259" key="12">
    <source>
        <dbReference type="PROSITE" id="PS50835"/>
    </source>
</evidence>
<dbReference type="Ensembl" id="ENSOANT00000008721.4">
    <property type="protein sequence ID" value="ENSOANP00000008719.4"/>
    <property type="gene ID" value="ENSOANG00000005485.4"/>
</dbReference>
<dbReference type="InterPro" id="IPR050504">
    <property type="entry name" value="IgSF_BTN/MOG"/>
</dbReference>
<dbReference type="GO" id="GO:0005102">
    <property type="term" value="F:signaling receptor binding"/>
    <property type="evidence" value="ECO:0000318"/>
    <property type="project" value="GO_Central"/>
</dbReference>
<organism evidence="13 14">
    <name type="scientific">Ornithorhynchus anatinus</name>
    <name type="common">Duckbill platypus</name>
    <dbReference type="NCBI Taxonomy" id="9258"/>
    <lineage>
        <taxon>Eukaryota</taxon>
        <taxon>Metazoa</taxon>
        <taxon>Chordata</taxon>
        <taxon>Craniata</taxon>
        <taxon>Vertebrata</taxon>
        <taxon>Euteleostomi</taxon>
        <taxon>Mammalia</taxon>
        <taxon>Monotremata</taxon>
        <taxon>Ornithorhynchidae</taxon>
        <taxon>Ornithorhynchus</taxon>
    </lineage>
</organism>
<dbReference type="Pfam" id="PF22705">
    <property type="entry name" value="C2-set_3"/>
    <property type="match status" value="1"/>
</dbReference>
<dbReference type="eggNOG" id="ENOG502QSRZ">
    <property type="taxonomic scope" value="Eukaryota"/>
</dbReference>
<dbReference type="SUPFAM" id="SSF49899">
    <property type="entry name" value="Concanavalin A-like lectins/glucanases"/>
    <property type="match status" value="1"/>
</dbReference>
<dbReference type="PROSITE" id="PS50835">
    <property type="entry name" value="IG_LIKE"/>
    <property type="match status" value="2"/>
</dbReference>
<dbReference type="PANTHER" id="PTHR24100:SF139">
    <property type="entry name" value="BUTYROPHILIN SUBFAMILY 2 MEMBER A2"/>
    <property type="match status" value="1"/>
</dbReference>
<comment type="subcellular location">
    <subcellularLocation>
        <location evidence="1">Membrane</location>
        <topology evidence="1">Single-pass type I membrane protein</topology>
    </subcellularLocation>
</comment>
<dbReference type="InterPro" id="IPR013320">
    <property type="entry name" value="ConA-like_dom_sf"/>
</dbReference>
<dbReference type="InterPro" id="IPR036179">
    <property type="entry name" value="Ig-like_dom_sf"/>
</dbReference>
<gene>
    <name evidence="13" type="primary">LOC100090424</name>
</gene>
<feature type="domain" description="Ig-like" evidence="12">
    <location>
        <begin position="160"/>
        <end position="241"/>
    </location>
</feature>
<evidence type="ECO:0000256" key="6">
    <source>
        <dbReference type="ARBA" id="ARBA00023136"/>
    </source>
</evidence>
<dbReference type="PANTHER" id="PTHR24100">
    <property type="entry name" value="BUTYROPHILIN"/>
    <property type="match status" value="1"/>
</dbReference>
<feature type="domain" description="B30.2/SPRY" evidence="11">
    <location>
        <begin position="295"/>
        <end position="489"/>
    </location>
</feature>
<dbReference type="SUPFAM" id="SSF48726">
    <property type="entry name" value="Immunoglobulin"/>
    <property type="match status" value="2"/>
</dbReference>
<dbReference type="InterPro" id="IPR013783">
    <property type="entry name" value="Ig-like_fold"/>
</dbReference>
<dbReference type="SMART" id="SM00409">
    <property type="entry name" value="IG"/>
    <property type="match status" value="1"/>
</dbReference>
<evidence type="ECO:0000256" key="8">
    <source>
        <dbReference type="ARBA" id="ARBA00023180"/>
    </source>
</evidence>
<dbReference type="PROSITE" id="PS50188">
    <property type="entry name" value="B302_SPRY"/>
    <property type="match status" value="1"/>
</dbReference>
<evidence type="ECO:0000256" key="5">
    <source>
        <dbReference type="ARBA" id="ARBA00022989"/>
    </source>
</evidence>
<dbReference type="SMART" id="SM00449">
    <property type="entry name" value="SPRY"/>
    <property type="match status" value="1"/>
</dbReference>
<dbReference type="FunFam" id="2.60.40.10:FF:000088">
    <property type="entry name" value="Butyrophilin subfamily 1 member A1"/>
    <property type="match status" value="1"/>
</dbReference>
<dbReference type="CDD" id="cd15819">
    <property type="entry name" value="SPRY_PRY_BTN1_2"/>
    <property type="match status" value="1"/>
</dbReference>
<evidence type="ECO:0000256" key="7">
    <source>
        <dbReference type="ARBA" id="ARBA00023157"/>
    </source>
</evidence>
<evidence type="ECO:0000256" key="10">
    <source>
        <dbReference type="SAM" id="Phobius"/>
    </source>
</evidence>
<evidence type="ECO:0000259" key="11">
    <source>
        <dbReference type="PROSITE" id="PS50188"/>
    </source>
</evidence>
<reference evidence="13 14" key="1">
    <citation type="journal article" date="2008" name="Nature">
        <title>Genome analysis of the platypus reveals unique signatures of evolution.</title>
        <authorList>
            <person name="Warren W.C."/>
            <person name="Hillier L.W."/>
            <person name="Marshall Graves J.A."/>
            <person name="Birney E."/>
            <person name="Ponting C.P."/>
            <person name="Grutzner F."/>
            <person name="Belov K."/>
            <person name="Miller W."/>
            <person name="Clarke L."/>
            <person name="Chinwalla A.T."/>
            <person name="Yang S.P."/>
            <person name="Heger A."/>
            <person name="Locke D.P."/>
            <person name="Miethke P."/>
            <person name="Waters P.D."/>
            <person name="Veyrunes F."/>
            <person name="Fulton L."/>
            <person name="Fulton B."/>
            <person name="Graves T."/>
            <person name="Wallis J."/>
            <person name="Puente X.S."/>
            <person name="Lopez-Otin C."/>
            <person name="Ordonez G.R."/>
            <person name="Eichler E.E."/>
            <person name="Chen L."/>
            <person name="Cheng Z."/>
            <person name="Deakin J.E."/>
            <person name="Alsop A."/>
            <person name="Thompson K."/>
            <person name="Kirby P."/>
            <person name="Papenfuss A.T."/>
            <person name="Wakefield M.J."/>
            <person name="Olender T."/>
            <person name="Lancet D."/>
            <person name="Huttley G.A."/>
            <person name="Smit A.F."/>
            <person name="Pask A."/>
            <person name="Temple-Smith P."/>
            <person name="Batzer M.A."/>
            <person name="Walker J.A."/>
            <person name="Konkel M.K."/>
            <person name="Harris R.S."/>
            <person name="Whittington C.M."/>
            <person name="Wong E.S."/>
            <person name="Gemmell N.J."/>
            <person name="Buschiazzo E."/>
            <person name="Vargas Jentzsch I.M."/>
            <person name="Merkel A."/>
            <person name="Schmitz J."/>
            <person name="Zemann A."/>
            <person name="Churakov G."/>
            <person name="Kriegs J.O."/>
            <person name="Brosius J."/>
            <person name="Murchison E.P."/>
            <person name="Sachidanandam R."/>
            <person name="Smith C."/>
            <person name="Hannon G.J."/>
            <person name="Tsend-Ayush E."/>
            <person name="McMillan D."/>
            <person name="Attenborough R."/>
            <person name="Rens W."/>
            <person name="Ferguson-Smith M."/>
            <person name="Lefevre C.M."/>
            <person name="Sharp J.A."/>
            <person name="Nicholas K.R."/>
            <person name="Ray D.A."/>
            <person name="Kube M."/>
            <person name="Reinhardt R."/>
            <person name="Pringle T.H."/>
            <person name="Taylor J."/>
            <person name="Jones R.C."/>
            <person name="Nixon B."/>
            <person name="Dacheux J.L."/>
            <person name="Niwa H."/>
            <person name="Sekita Y."/>
            <person name="Huang X."/>
            <person name="Stark A."/>
            <person name="Kheradpour P."/>
            <person name="Kellis M."/>
            <person name="Flicek P."/>
            <person name="Chen Y."/>
            <person name="Webber C."/>
            <person name="Hardison R."/>
            <person name="Nelson J."/>
            <person name="Hallsworth-Pepin K."/>
            <person name="Delehaunty K."/>
            <person name="Markovic C."/>
            <person name="Minx P."/>
            <person name="Feng Y."/>
            <person name="Kremitzki C."/>
            <person name="Mitreva M."/>
            <person name="Glasscock J."/>
            <person name="Wylie T."/>
            <person name="Wohldmann P."/>
            <person name="Thiru P."/>
            <person name="Nhan M.N."/>
            <person name="Pohl C.S."/>
            <person name="Smith S.M."/>
            <person name="Hou S."/>
            <person name="Nefedov M."/>
            <person name="de Jong P.J."/>
            <person name="Renfree M.B."/>
            <person name="Mardis E.R."/>
            <person name="Wilson R.K."/>
        </authorList>
    </citation>
    <scope>NUCLEOTIDE SEQUENCE [LARGE SCALE GENOMIC DNA]</scope>
    <source>
        <strain evidence="13 14">Glennie</strain>
    </source>
</reference>
<dbReference type="InterPro" id="IPR001870">
    <property type="entry name" value="B30.2/SPRY"/>
</dbReference>
<dbReference type="SMART" id="SM00406">
    <property type="entry name" value="IGv"/>
    <property type="match status" value="1"/>
</dbReference>
<dbReference type="InterPro" id="IPR037958">
    <property type="entry name" value="SPRY/PRY_BTN1/2"/>
</dbReference>
<evidence type="ECO:0000256" key="2">
    <source>
        <dbReference type="ARBA" id="ARBA00007591"/>
    </source>
</evidence>
<dbReference type="SMART" id="SM00589">
    <property type="entry name" value="PRY"/>
    <property type="match status" value="1"/>
</dbReference>
<sequence>MSLAPSVMEMGSFLASPLSCCLISLFQLSLQNSAQMKVIGPGEPIVVHLGDDVELPCHLEPKMNAQNMEVRWLRSQLFPAVHVYRDGQDQAGEQMGEYRGRTELLKDAINDGSLTVKIRDVRVSDDGGYRCLFRDDEKRDEATLQLQVTAVGSDPHIRLEGHEVRGIRLGCMSTGWYPEPQVRWTDASGETVPSLSESLHRAADGLFSVSTSVFVRDDTVGTVSCSVQNPLLRQVKGAELSIAVPSHQQVSTWVVVLSVIVIILVLLIVGASYLIWMLHREKEHERTEKEKERMLNESFLAKLTWREARSYMVDITLDPDTAHPQLIVSEDRKSVARGDTRQDLPDNLERYDRISCVLAREGFTSGRHYWEVEVGVNTGWGLGVTVENLSRKGIITPRAVQKFWVVGFCGEEYWALTYPKTSLFLSQPLHCVGVYLDYEAGYVSFYSGTDGSHIYTFSHIAFSGTLRPLFHLWTEDPSPLTICSVPREAEGNWPPTGPS</sequence>
<keyword evidence="3 10" id="KW-0812">Transmembrane</keyword>
<protein>
    <recommendedName>
        <fullName evidence="15">Butyrophilin subfamily 1 member A1</fullName>
    </recommendedName>
</protein>
<keyword evidence="14" id="KW-1185">Reference proteome</keyword>
<dbReference type="CDD" id="cd05713">
    <property type="entry name" value="IgV_MOG_like"/>
    <property type="match status" value="1"/>
</dbReference>
<dbReference type="GO" id="GO:0050852">
    <property type="term" value="P:T cell receptor signaling pathway"/>
    <property type="evidence" value="ECO:0000318"/>
    <property type="project" value="GO_Central"/>
</dbReference>
<dbReference type="Gene3D" id="2.60.40.10">
    <property type="entry name" value="Immunoglobulins"/>
    <property type="match status" value="2"/>
</dbReference>
<dbReference type="Gene3D" id="2.60.120.920">
    <property type="match status" value="1"/>
</dbReference>
<feature type="domain" description="Ig-like" evidence="12">
    <location>
        <begin position="5"/>
        <end position="149"/>
    </location>
</feature>
<dbReference type="Pfam" id="PF07686">
    <property type="entry name" value="V-set"/>
    <property type="match status" value="1"/>
</dbReference>
<evidence type="ECO:0000256" key="3">
    <source>
        <dbReference type="ARBA" id="ARBA00022692"/>
    </source>
</evidence>
<proteinExistence type="inferred from homology"/>
<evidence type="ECO:0000256" key="4">
    <source>
        <dbReference type="ARBA" id="ARBA00022729"/>
    </source>
</evidence>
<evidence type="ECO:0000256" key="9">
    <source>
        <dbReference type="ARBA" id="ARBA00023319"/>
    </source>
</evidence>
<keyword evidence="8" id="KW-0325">Glycoprotein</keyword>
<dbReference type="Pfam" id="PF13765">
    <property type="entry name" value="PRY"/>
    <property type="match status" value="1"/>
</dbReference>
<accession>F6Y3V3</accession>
<dbReference type="GeneTree" id="ENSGT00940000162079"/>
<name>F6Y3V3_ORNAN</name>
<dbReference type="InterPro" id="IPR003599">
    <property type="entry name" value="Ig_sub"/>
</dbReference>
<dbReference type="InterPro" id="IPR006574">
    <property type="entry name" value="PRY"/>
</dbReference>
<evidence type="ECO:0000313" key="13">
    <source>
        <dbReference type="Ensembl" id="ENSOANP00000008719.4"/>
    </source>
</evidence>
<dbReference type="FunFam" id="2.60.40.10:FF:000183">
    <property type="entry name" value="Myelin-oligodendrocyte glycoprotein"/>
    <property type="match status" value="1"/>
</dbReference>
<dbReference type="HOGENOM" id="CLU_013137_22_2_1"/>
<comment type="similarity">
    <text evidence="2">Belongs to the immunoglobulin superfamily. BTN/MOG family.</text>
</comment>
<dbReference type="FunFam" id="2.60.120.920:FF:000004">
    <property type="entry name" value="Butyrophilin subfamily 1 member A1"/>
    <property type="match status" value="1"/>
</dbReference>
<evidence type="ECO:0000256" key="1">
    <source>
        <dbReference type="ARBA" id="ARBA00004479"/>
    </source>
</evidence>
<dbReference type="Bgee" id="ENSOANG00000005485">
    <property type="expression patterns" value="Expressed in fibroblast and 5 other cell types or tissues"/>
</dbReference>
<dbReference type="InterPro" id="IPR013106">
    <property type="entry name" value="Ig_V-set"/>
</dbReference>
<evidence type="ECO:0000313" key="14">
    <source>
        <dbReference type="Proteomes" id="UP000002279"/>
    </source>
</evidence>
<dbReference type="PRINTS" id="PR01407">
    <property type="entry name" value="BUTYPHLNCDUF"/>
</dbReference>
<keyword evidence="6 10" id="KW-0472">Membrane</keyword>
<keyword evidence="5 10" id="KW-1133">Transmembrane helix</keyword>
<dbReference type="FunCoup" id="F6Y3V3">
    <property type="interactions" value="124"/>
</dbReference>
<dbReference type="OMA" id="AETHHNH"/>
<dbReference type="GO" id="GO:0001817">
    <property type="term" value="P:regulation of cytokine production"/>
    <property type="evidence" value="ECO:0000318"/>
    <property type="project" value="GO_Central"/>
</dbReference>
<dbReference type="InterPro" id="IPR003877">
    <property type="entry name" value="SPRY_dom"/>
</dbReference>
<evidence type="ECO:0008006" key="15">
    <source>
        <dbReference type="Google" id="ProtNLM"/>
    </source>
</evidence>
<dbReference type="InterPro" id="IPR043136">
    <property type="entry name" value="B30.2/SPRY_sf"/>
</dbReference>